<reference evidence="3" key="1">
    <citation type="submission" date="2021-12" db="EMBL/GenBank/DDBJ databases">
        <authorList>
            <person name="Rodrigo-Torres L."/>
            <person name="Arahal R. D."/>
            <person name="Lucena T."/>
        </authorList>
    </citation>
    <scope>NUCLEOTIDE SEQUENCE</scope>
    <source>
        <strain evidence="3">CECT 8226</strain>
    </source>
</reference>
<evidence type="ECO:0000313" key="4">
    <source>
        <dbReference type="Proteomes" id="UP000838160"/>
    </source>
</evidence>
<keyword evidence="2" id="KW-0812">Transmembrane</keyword>
<dbReference type="Pfam" id="PF13599">
    <property type="entry name" value="Pentapeptide_4"/>
    <property type="match status" value="1"/>
</dbReference>
<feature type="coiled-coil region" evidence="1">
    <location>
        <begin position="83"/>
        <end position="115"/>
    </location>
</feature>
<protein>
    <recommendedName>
        <fullName evidence="5">Pentapeptide repeat-containing protein</fullName>
    </recommendedName>
</protein>
<dbReference type="RefSeq" id="WP_237486635.1">
    <property type="nucleotide sequence ID" value="NZ_CAKLCM010000003.1"/>
</dbReference>
<dbReference type="Gene3D" id="2.160.20.80">
    <property type="entry name" value="E3 ubiquitin-protein ligase SopA"/>
    <property type="match status" value="1"/>
</dbReference>
<keyword evidence="1" id="KW-0175">Coiled coil</keyword>
<dbReference type="SUPFAM" id="SSF141571">
    <property type="entry name" value="Pentapeptide repeat-like"/>
    <property type="match status" value="1"/>
</dbReference>
<comment type="caution">
    <text evidence="3">The sequence shown here is derived from an EMBL/GenBank/DDBJ whole genome shotgun (WGS) entry which is preliminary data.</text>
</comment>
<feature type="transmembrane region" description="Helical" evidence="2">
    <location>
        <begin position="15"/>
        <end position="36"/>
    </location>
</feature>
<evidence type="ECO:0008006" key="5">
    <source>
        <dbReference type="Google" id="ProtNLM"/>
    </source>
</evidence>
<keyword evidence="2" id="KW-0472">Membrane</keyword>
<accession>A0ABN8DMY4</accession>
<dbReference type="Proteomes" id="UP000838160">
    <property type="component" value="Unassembled WGS sequence"/>
</dbReference>
<name>A0ABN8DMY4_9VIBR</name>
<dbReference type="EMBL" id="CAKLCM010000003">
    <property type="protein sequence ID" value="CAH0530130.1"/>
    <property type="molecule type" value="Genomic_DNA"/>
</dbReference>
<evidence type="ECO:0000256" key="1">
    <source>
        <dbReference type="SAM" id="Coils"/>
    </source>
</evidence>
<dbReference type="InterPro" id="IPR001646">
    <property type="entry name" value="5peptide_repeat"/>
</dbReference>
<organism evidence="3 4">
    <name type="scientific">Vibrio hippocampi</name>
    <dbReference type="NCBI Taxonomy" id="654686"/>
    <lineage>
        <taxon>Bacteria</taxon>
        <taxon>Pseudomonadati</taxon>
        <taxon>Pseudomonadota</taxon>
        <taxon>Gammaproteobacteria</taxon>
        <taxon>Vibrionales</taxon>
        <taxon>Vibrionaceae</taxon>
        <taxon>Vibrio</taxon>
    </lineage>
</organism>
<feature type="transmembrane region" description="Helical" evidence="2">
    <location>
        <begin position="56"/>
        <end position="79"/>
    </location>
</feature>
<keyword evidence="2" id="KW-1133">Transmembrane helix</keyword>
<proteinExistence type="predicted"/>
<dbReference type="PANTHER" id="PTHR14136">
    <property type="entry name" value="BTB_POZ DOMAIN-CONTAINING PROTEIN KCTD9"/>
    <property type="match status" value="1"/>
</dbReference>
<evidence type="ECO:0000256" key="2">
    <source>
        <dbReference type="SAM" id="Phobius"/>
    </source>
</evidence>
<evidence type="ECO:0000313" key="3">
    <source>
        <dbReference type="EMBL" id="CAH0530130.1"/>
    </source>
</evidence>
<keyword evidence="4" id="KW-1185">Reference proteome</keyword>
<sequence>MSIKKILQLSQKHPIITMVLIGGITAIFIVGITAYWPAVSTIIMPNTVLGLYNRDFWENFLVEAHGFLLDFIMFGVLVFSLDRLRISREVNEKQERRKREEIERMEEELSDYAALDMPEVNLRKVGNIKRLVRSGVSEFNVSDLRINGCQIKDIEFSQGSRLIGMQLQDGVMNALKFNQVCMKSSFFNNSNLKACSWVDCDIRKIVIRDCKAKGASFINCNLTGADFRNADLTGATFTDSEMKNIKFKGARLNRADLRGASGLDVNSLSEASSLDYILVDGEILEKLKALKPNMKTSGQRGIEPQHQQIDCTADTILASDNT</sequence>
<dbReference type="InterPro" id="IPR051082">
    <property type="entry name" value="Pentapeptide-BTB/POZ_domain"/>
</dbReference>
<gene>
    <name evidence="3" type="ORF">VHP8226_03845</name>
</gene>
<dbReference type="PANTHER" id="PTHR14136:SF17">
    <property type="entry name" value="BTB_POZ DOMAIN-CONTAINING PROTEIN KCTD9"/>
    <property type="match status" value="1"/>
</dbReference>